<sequence length="1529" mass="171263">MKAFLHSYIPTGARCAWRKPVRTLPAVIGLACAGLSAPCWTASADSGSAAQIGMGNPVVVMALTALITTLVFLLLDWRQKHLRTIIFSSIPSQVFAFSGKGQVLFSQLNTAEGTAWANGIRSLDDLPAAIRDAFRDKILAVLAAGTAMTHEFTISGRQYRVTMQKLPRRVLGDDCVLCVFADIDELHHERQRGAALTDRFAATLEAIGDAVLATDKDGAVTLANTVCCQLLGLCTDEIIGRPYMDVLPLLDANKHQPLVHPIQSALRQEHDIRRYSHFRLQTRDGRQLQITGTAAPIYDSSQQLNGAVMAFRDDTDDFHQRSQLNVQNSFLQAAAAVAEMSYFHSDGGGTMLADVSSDFWGRRSDGTVLPVEEWVHPEDQAAFKNAWQGIHSGGSDCIALTFRNQDRLSSRYFELKANAMCNAVSGEREIIGYIRDVTNLRRNEQLNYDTMLLLQEIIDNLPCYISVSNINDQFSHVLSNTMHQSLPDSARLANIAGDKDTLALQAILAALRDDDRNAASMDEPSEKVAPFVGHDFAIHQGKFFRKVLTRANGEKMLLGLVFDISDEIARETQLQETNTLFQAVLDTLPCVLFVKDFYDEDRFIISNRYYHRLLGLPDGAMIGKNNYDFFPKLHADKYTDDDGTVMSSGKELEVIEELPCVAGKVITAHAVKTRIHRQSGHDLLLGICFDVTELHDSRNQLREVNGVLTGILENLPAIIAAKNANDDYRYVAWNKAAETLYGLSAKDIIGHTDTEIAVFKPLAEKYRQEELLLAKTGSIRKSQQLRAPDGSEHELTVEIRQVQTQNTSLVLVMGFDVTEEKRRELERIKLSEQLETYVEQERLFNSCLESIILSDDDDVALQNVQRTIAKWIGANRCCIFQFDRPNSRIRPVIEWTAPAIIGQAKPFAEMPMPKANPWFEHFNEEPLQLVSDVAANEFNPILKAWREILRSTGVKSICRMALSTRDELWGFVGFAFPEQRNSLSPEDQQMLLSAAHIIEIILERRHSREKLSRSEYEKRLILDTIQIPILLFNADHQLLRVNNAGIKVAGVDEELLYSDPCFLNFCSKHERPQDCPLALTIADRQTHNKEVRVKDRDFLITSHPIFIEKELVYILETMVDISEAKVVQHKLQQALLEAQNANKAKSYFLANVSHELRTPLNAVIGFSELLRGSEMTITERNEYLESINLAGKALLNLINDVLDLSKIEADQMVIVPQPTEIPSLAQEILAIFKHRTNEKGLRFKIDYSAEIPILLLDTLRLRQILLNLVGNAIKFTDHGSITVGISFKPLDSQKGTLNIIVADTGCGIRPEYRKRIFQPFEQQDSVRDSTIYHGSGLGLAISRRLVLRMGGSIDVVSEVGKGSEFQVTLHDVPYTTLYPADSDIPGKVLPQRSSADASRGQAAPKSARRSYQHLRVLIADDVPMNLQVLSAMLKKMGVTAMTAANGRDVLHLLSNGQVPEVLLTDMWMPDMNGSQLAERIREQDRFRAMRIVAVTADAEVRSSFDMKHFDNVLLKPITFDKLDELFSSL</sequence>
<feature type="domain" description="PAC" evidence="12">
    <location>
        <begin position="274"/>
        <end position="326"/>
    </location>
</feature>
<dbReference type="SUPFAM" id="SSF55874">
    <property type="entry name" value="ATPase domain of HSP90 chaperone/DNA topoisomerase II/histidine kinase"/>
    <property type="match status" value="1"/>
</dbReference>
<dbReference type="SUPFAM" id="SSF55781">
    <property type="entry name" value="GAF domain-like"/>
    <property type="match status" value="1"/>
</dbReference>
<feature type="domain" description="Response regulatory" evidence="10">
    <location>
        <begin position="1415"/>
        <end position="1529"/>
    </location>
</feature>
<feature type="domain" description="PAS" evidence="11">
    <location>
        <begin position="711"/>
        <end position="752"/>
    </location>
</feature>
<dbReference type="Pfam" id="PF13426">
    <property type="entry name" value="PAS_9"/>
    <property type="match status" value="1"/>
</dbReference>
<evidence type="ECO:0000256" key="7">
    <source>
        <dbReference type="SAM" id="MobiDB-lite"/>
    </source>
</evidence>
<evidence type="ECO:0000256" key="1">
    <source>
        <dbReference type="ARBA" id="ARBA00000085"/>
    </source>
</evidence>
<keyword evidence="5" id="KW-0418">Kinase</keyword>
<dbReference type="InterPro" id="IPR005467">
    <property type="entry name" value="His_kinase_dom"/>
</dbReference>
<dbReference type="SMART" id="SM00388">
    <property type="entry name" value="HisKA"/>
    <property type="match status" value="1"/>
</dbReference>
<feature type="modified residue" description="4-aspartylphosphate" evidence="6">
    <location>
        <position position="1465"/>
    </location>
</feature>
<dbReference type="Pfam" id="PF02518">
    <property type="entry name" value="HATPase_c"/>
    <property type="match status" value="1"/>
</dbReference>
<keyword evidence="4" id="KW-0808">Transferase</keyword>
<dbReference type="InterPro" id="IPR036890">
    <property type="entry name" value="HATPase_C_sf"/>
</dbReference>
<dbReference type="NCBIfam" id="TIGR00229">
    <property type="entry name" value="sensory_box"/>
    <property type="match status" value="2"/>
</dbReference>
<dbReference type="PANTHER" id="PTHR43047:SF72">
    <property type="entry name" value="OSMOSENSING HISTIDINE PROTEIN KINASE SLN1"/>
    <property type="match status" value="1"/>
</dbReference>
<proteinExistence type="predicted"/>
<dbReference type="InterPro" id="IPR001789">
    <property type="entry name" value="Sig_transdc_resp-reg_receiver"/>
</dbReference>
<comment type="caution">
    <text evidence="13">The sequence shown here is derived from an EMBL/GenBank/DDBJ whole genome shotgun (WGS) entry which is preliminary data.</text>
</comment>
<dbReference type="CDD" id="cd17546">
    <property type="entry name" value="REC_hyHK_CKI1_RcsC-like"/>
    <property type="match status" value="1"/>
</dbReference>
<feature type="domain" description="PAS" evidence="11">
    <location>
        <begin position="196"/>
        <end position="269"/>
    </location>
</feature>
<dbReference type="Pfam" id="PF01590">
    <property type="entry name" value="GAF"/>
    <property type="match status" value="1"/>
</dbReference>
<evidence type="ECO:0000256" key="4">
    <source>
        <dbReference type="ARBA" id="ARBA00022679"/>
    </source>
</evidence>
<dbReference type="Pfam" id="PF00512">
    <property type="entry name" value="HisKA"/>
    <property type="match status" value="1"/>
</dbReference>
<dbReference type="FunFam" id="3.30.565.10:FF:000010">
    <property type="entry name" value="Sensor histidine kinase RcsC"/>
    <property type="match status" value="1"/>
</dbReference>
<dbReference type="PRINTS" id="PR00344">
    <property type="entry name" value="BCTRLSENSOR"/>
</dbReference>
<dbReference type="SMART" id="SM00065">
    <property type="entry name" value="GAF"/>
    <property type="match status" value="1"/>
</dbReference>
<dbReference type="InterPro" id="IPR003661">
    <property type="entry name" value="HisK_dim/P_dom"/>
</dbReference>
<dbReference type="InterPro" id="IPR004358">
    <property type="entry name" value="Sig_transdc_His_kin-like_C"/>
</dbReference>
<evidence type="ECO:0000256" key="8">
    <source>
        <dbReference type="SAM" id="Phobius"/>
    </source>
</evidence>
<evidence type="ECO:0000259" key="9">
    <source>
        <dbReference type="PROSITE" id="PS50109"/>
    </source>
</evidence>
<keyword evidence="3 6" id="KW-0597">Phosphoprotein</keyword>
<dbReference type="Pfam" id="PF00989">
    <property type="entry name" value="PAS"/>
    <property type="match status" value="1"/>
</dbReference>
<dbReference type="InterPro" id="IPR011006">
    <property type="entry name" value="CheY-like_superfamily"/>
</dbReference>
<dbReference type="SUPFAM" id="SSF52172">
    <property type="entry name" value="CheY-like"/>
    <property type="match status" value="1"/>
</dbReference>
<dbReference type="GO" id="GO:0000155">
    <property type="term" value="F:phosphorelay sensor kinase activity"/>
    <property type="evidence" value="ECO:0007669"/>
    <property type="project" value="InterPro"/>
</dbReference>
<evidence type="ECO:0000259" key="12">
    <source>
        <dbReference type="PROSITE" id="PS50113"/>
    </source>
</evidence>
<dbReference type="SMART" id="SM00387">
    <property type="entry name" value="HATPase_c"/>
    <property type="match status" value="1"/>
</dbReference>
<dbReference type="Gene3D" id="3.30.450.40">
    <property type="match status" value="1"/>
</dbReference>
<dbReference type="SUPFAM" id="SSF47384">
    <property type="entry name" value="Homodimeric domain of signal transducing histidine kinase"/>
    <property type="match status" value="1"/>
</dbReference>
<dbReference type="EC" id="2.7.13.3" evidence="2"/>
<evidence type="ECO:0000256" key="2">
    <source>
        <dbReference type="ARBA" id="ARBA00012438"/>
    </source>
</evidence>
<dbReference type="PROSITE" id="PS50112">
    <property type="entry name" value="PAS"/>
    <property type="match status" value="2"/>
</dbReference>
<evidence type="ECO:0000313" key="14">
    <source>
        <dbReference type="Proteomes" id="UP001238163"/>
    </source>
</evidence>
<dbReference type="InterPro" id="IPR035965">
    <property type="entry name" value="PAS-like_dom_sf"/>
</dbReference>
<dbReference type="CDD" id="cd00130">
    <property type="entry name" value="PAS"/>
    <property type="match status" value="1"/>
</dbReference>
<dbReference type="InterPro" id="IPR000014">
    <property type="entry name" value="PAS"/>
</dbReference>
<protein>
    <recommendedName>
        <fullName evidence="2">histidine kinase</fullName>
        <ecNumber evidence="2">2.7.13.3</ecNumber>
    </recommendedName>
</protein>
<dbReference type="Gene3D" id="1.10.287.130">
    <property type="match status" value="1"/>
</dbReference>
<dbReference type="PROSITE" id="PS50110">
    <property type="entry name" value="RESPONSE_REGULATORY"/>
    <property type="match status" value="1"/>
</dbReference>
<evidence type="ECO:0000313" key="13">
    <source>
        <dbReference type="EMBL" id="MDQ0289632.1"/>
    </source>
</evidence>
<dbReference type="CDD" id="cd00082">
    <property type="entry name" value="HisKA"/>
    <property type="match status" value="1"/>
</dbReference>
<dbReference type="Gene3D" id="3.30.565.10">
    <property type="entry name" value="Histidine kinase-like ATPase, C-terminal domain"/>
    <property type="match status" value="1"/>
</dbReference>
<keyword evidence="8" id="KW-0472">Membrane</keyword>
<dbReference type="Gene3D" id="3.40.50.2300">
    <property type="match status" value="1"/>
</dbReference>
<dbReference type="InterPro" id="IPR013767">
    <property type="entry name" value="PAS_fold"/>
</dbReference>
<keyword evidence="8" id="KW-1133">Transmembrane helix</keyword>
<dbReference type="Pfam" id="PF00072">
    <property type="entry name" value="Response_reg"/>
    <property type="match status" value="1"/>
</dbReference>
<name>A0AAE4APP3_9BACT</name>
<dbReference type="PANTHER" id="PTHR43047">
    <property type="entry name" value="TWO-COMPONENT HISTIDINE PROTEIN KINASE"/>
    <property type="match status" value="1"/>
</dbReference>
<organism evidence="13 14">
    <name type="scientific">Oligosphaera ethanolica</name>
    <dbReference type="NCBI Taxonomy" id="760260"/>
    <lineage>
        <taxon>Bacteria</taxon>
        <taxon>Pseudomonadati</taxon>
        <taxon>Lentisphaerota</taxon>
        <taxon>Oligosphaeria</taxon>
        <taxon>Oligosphaerales</taxon>
        <taxon>Oligosphaeraceae</taxon>
        <taxon>Oligosphaera</taxon>
    </lineage>
</organism>
<dbReference type="InterPro" id="IPR036097">
    <property type="entry name" value="HisK_dim/P_sf"/>
</dbReference>
<evidence type="ECO:0000256" key="3">
    <source>
        <dbReference type="ARBA" id="ARBA00022553"/>
    </source>
</evidence>
<dbReference type="EMBL" id="JAUSVL010000001">
    <property type="protein sequence ID" value="MDQ0289632.1"/>
    <property type="molecule type" value="Genomic_DNA"/>
</dbReference>
<dbReference type="PROSITE" id="PS50113">
    <property type="entry name" value="PAC"/>
    <property type="match status" value="1"/>
</dbReference>
<dbReference type="GO" id="GO:0005886">
    <property type="term" value="C:plasma membrane"/>
    <property type="evidence" value="ECO:0007669"/>
    <property type="project" value="TreeGrafter"/>
</dbReference>
<dbReference type="GO" id="GO:0009927">
    <property type="term" value="F:histidine phosphotransfer kinase activity"/>
    <property type="evidence" value="ECO:0007669"/>
    <property type="project" value="TreeGrafter"/>
</dbReference>
<gene>
    <name evidence="13" type="ORF">J3R75_001739</name>
</gene>
<dbReference type="GO" id="GO:0006355">
    <property type="term" value="P:regulation of DNA-templated transcription"/>
    <property type="evidence" value="ECO:0007669"/>
    <property type="project" value="InterPro"/>
</dbReference>
<dbReference type="InterPro" id="IPR029016">
    <property type="entry name" value="GAF-like_dom_sf"/>
</dbReference>
<feature type="domain" description="Histidine kinase" evidence="9">
    <location>
        <begin position="1151"/>
        <end position="1373"/>
    </location>
</feature>
<dbReference type="RefSeq" id="WP_307261088.1">
    <property type="nucleotide sequence ID" value="NZ_JAUSVL010000001.1"/>
</dbReference>
<comment type="catalytic activity">
    <reaction evidence="1">
        <text>ATP + protein L-histidine = ADP + protein N-phospho-L-histidine.</text>
        <dbReference type="EC" id="2.7.13.3"/>
    </reaction>
</comment>
<accession>A0AAE4APP3</accession>
<keyword evidence="8" id="KW-0812">Transmembrane</keyword>
<evidence type="ECO:0000256" key="6">
    <source>
        <dbReference type="PROSITE-ProRule" id="PRU00169"/>
    </source>
</evidence>
<dbReference type="InterPro" id="IPR003594">
    <property type="entry name" value="HATPase_dom"/>
</dbReference>
<evidence type="ECO:0000259" key="11">
    <source>
        <dbReference type="PROSITE" id="PS50112"/>
    </source>
</evidence>
<dbReference type="PROSITE" id="PS50109">
    <property type="entry name" value="HIS_KIN"/>
    <property type="match status" value="1"/>
</dbReference>
<dbReference type="Gene3D" id="3.30.450.20">
    <property type="entry name" value="PAS domain"/>
    <property type="match status" value="5"/>
</dbReference>
<dbReference type="SMART" id="SM00448">
    <property type="entry name" value="REC"/>
    <property type="match status" value="1"/>
</dbReference>
<dbReference type="InterPro" id="IPR013656">
    <property type="entry name" value="PAS_4"/>
</dbReference>
<feature type="region of interest" description="Disordered" evidence="7">
    <location>
        <begin position="1383"/>
        <end position="1408"/>
    </location>
</feature>
<evidence type="ECO:0000259" key="10">
    <source>
        <dbReference type="PROSITE" id="PS50110"/>
    </source>
</evidence>
<keyword evidence="14" id="KW-1185">Reference proteome</keyword>
<dbReference type="InterPro" id="IPR000700">
    <property type="entry name" value="PAS-assoc_C"/>
</dbReference>
<dbReference type="SUPFAM" id="SSF55785">
    <property type="entry name" value="PYP-like sensor domain (PAS domain)"/>
    <property type="match status" value="4"/>
</dbReference>
<evidence type="ECO:0000256" key="5">
    <source>
        <dbReference type="ARBA" id="ARBA00022777"/>
    </source>
</evidence>
<dbReference type="Proteomes" id="UP001238163">
    <property type="component" value="Unassembled WGS sequence"/>
</dbReference>
<dbReference type="SMART" id="SM00091">
    <property type="entry name" value="PAS"/>
    <property type="match status" value="4"/>
</dbReference>
<dbReference type="Pfam" id="PF08448">
    <property type="entry name" value="PAS_4"/>
    <property type="match status" value="2"/>
</dbReference>
<feature type="transmembrane region" description="Helical" evidence="8">
    <location>
        <begin position="54"/>
        <end position="75"/>
    </location>
</feature>
<dbReference type="CDD" id="cd16922">
    <property type="entry name" value="HATPase_EvgS-ArcB-TorS-like"/>
    <property type="match status" value="1"/>
</dbReference>
<reference evidence="13" key="1">
    <citation type="submission" date="2023-07" db="EMBL/GenBank/DDBJ databases">
        <title>Genomic Encyclopedia of Type Strains, Phase IV (KMG-IV): sequencing the most valuable type-strain genomes for metagenomic binning, comparative biology and taxonomic classification.</title>
        <authorList>
            <person name="Goeker M."/>
        </authorList>
    </citation>
    <scope>NUCLEOTIDE SEQUENCE</scope>
    <source>
        <strain evidence="13">DSM 24202</strain>
    </source>
</reference>
<dbReference type="InterPro" id="IPR003018">
    <property type="entry name" value="GAF"/>
</dbReference>